<comment type="subcellular location">
    <subcellularLocation>
        <location evidence="1">Endoplasmic reticulum lumen</location>
    </subcellularLocation>
</comment>
<feature type="domain" description="Glycosyl transferase CAP10" evidence="3">
    <location>
        <begin position="15"/>
        <end position="220"/>
    </location>
</feature>
<keyword evidence="4" id="KW-1185">Reference proteome</keyword>
<dbReference type="PANTHER" id="PTHR12203:SF122">
    <property type="entry name" value="GLYCOSYL TRANSFERASE CAP10 DOMAIN-CONTAINING PROTEIN"/>
    <property type="match status" value="1"/>
</dbReference>
<name>A0A914YIK3_9BILA</name>
<dbReference type="Proteomes" id="UP000887577">
    <property type="component" value="Unplaced"/>
</dbReference>
<accession>A0A914YIK3</accession>
<reference evidence="5" key="1">
    <citation type="submission" date="2022-11" db="UniProtKB">
        <authorList>
            <consortium name="WormBaseParasite"/>
        </authorList>
    </citation>
    <scope>IDENTIFICATION</scope>
</reference>
<protein>
    <submittedName>
        <fullName evidence="5">Glycosyl transferase CAP10 domain-containing protein</fullName>
    </submittedName>
</protein>
<dbReference type="PANTHER" id="PTHR12203">
    <property type="entry name" value="KDEL LYS-ASP-GLU-LEU CONTAINING - RELATED"/>
    <property type="match status" value="1"/>
</dbReference>
<evidence type="ECO:0000256" key="2">
    <source>
        <dbReference type="ARBA" id="ARBA00045690"/>
    </source>
</evidence>
<dbReference type="AlphaFoldDB" id="A0A914YIK3"/>
<dbReference type="InterPro" id="IPR006598">
    <property type="entry name" value="CAP10"/>
</dbReference>
<evidence type="ECO:0000259" key="3">
    <source>
        <dbReference type="SMART" id="SM00672"/>
    </source>
</evidence>
<evidence type="ECO:0000256" key="1">
    <source>
        <dbReference type="ARBA" id="ARBA00004319"/>
    </source>
</evidence>
<dbReference type="WBParaSite" id="PSU_v2.g19133.t1">
    <property type="protein sequence ID" value="PSU_v2.g19133.t1"/>
    <property type="gene ID" value="PSU_v2.g19133"/>
</dbReference>
<sequence>MFSDEILTSLARKMQLPEIEFIQNLGDWPLEFSLKAMDTISRDMQNIKGQQFIPWSKKLNKAIFRGRDSNEFRLKVAKLALENPELIDGGITRYFFFQESENTKAVEHRPFNEFFKYRYIVSIDGTVAAYRLPYLLGGNSVVLKQDSNFYEHFYTFLEPNLHYIPFNENNFIEKLEFIKTLKNASSITAAARIIAREHLQPLNIYCYYAMFLQEYSKLYEPPTFEKFFNISVPSLPLSNIKPMHTQKFCNCNESKHSTKTTTDEL</sequence>
<organism evidence="4 5">
    <name type="scientific">Panagrolaimus superbus</name>
    <dbReference type="NCBI Taxonomy" id="310955"/>
    <lineage>
        <taxon>Eukaryota</taxon>
        <taxon>Metazoa</taxon>
        <taxon>Ecdysozoa</taxon>
        <taxon>Nematoda</taxon>
        <taxon>Chromadorea</taxon>
        <taxon>Rhabditida</taxon>
        <taxon>Tylenchina</taxon>
        <taxon>Panagrolaimomorpha</taxon>
        <taxon>Panagrolaimoidea</taxon>
        <taxon>Panagrolaimidae</taxon>
        <taxon>Panagrolaimus</taxon>
    </lineage>
</organism>
<dbReference type="InterPro" id="IPR051091">
    <property type="entry name" value="O-Glucosyltr/Glycosyltrsf_90"/>
</dbReference>
<dbReference type="GO" id="GO:0046527">
    <property type="term" value="F:glucosyltransferase activity"/>
    <property type="evidence" value="ECO:0007669"/>
    <property type="project" value="TreeGrafter"/>
</dbReference>
<evidence type="ECO:0000313" key="5">
    <source>
        <dbReference type="WBParaSite" id="PSU_v2.g19133.t1"/>
    </source>
</evidence>
<dbReference type="GO" id="GO:0005788">
    <property type="term" value="C:endoplasmic reticulum lumen"/>
    <property type="evidence" value="ECO:0007669"/>
    <property type="project" value="UniProtKB-SubCell"/>
</dbReference>
<dbReference type="SMART" id="SM00672">
    <property type="entry name" value="CAP10"/>
    <property type="match status" value="1"/>
</dbReference>
<comment type="function">
    <text evidence="2">Protein O-glucosyltransferase. Catalyzes the reaction that attaches glucose through an O-glycosidic linkage to a conserved serine residue found in the consensus sequence C-X-S-X-[PA]-C in epidermal growth factor-like repeats. Regulates Notch signaling by glucosylating Notch in the ER, glucosylation is required for the correct folding and cleavage of Notch.</text>
</comment>
<dbReference type="Pfam" id="PF05686">
    <property type="entry name" value="Glyco_transf_90"/>
    <property type="match status" value="1"/>
</dbReference>
<evidence type="ECO:0000313" key="4">
    <source>
        <dbReference type="Proteomes" id="UP000887577"/>
    </source>
</evidence>
<proteinExistence type="predicted"/>